<comment type="caution">
    <text evidence="3">The sequence shown here is derived from an EMBL/GenBank/DDBJ whole genome shotgun (WGS) entry which is preliminary data.</text>
</comment>
<feature type="chain" id="PRO_5020557377" description="CopC domain-containing protein" evidence="2">
    <location>
        <begin position="29"/>
        <end position="184"/>
    </location>
</feature>
<keyword evidence="4" id="KW-1185">Reference proteome</keyword>
<evidence type="ECO:0000256" key="1">
    <source>
        <dbReference type="SAM" id="Phobius"/>
    </source>
</evidence>
<name>A0A4Q9GUD6_9MICO</name>
<keyword evidence="1" id="KW-0812">Transmembrane</keyword>
<evidence type="ECO:0008006" key="5">
    <source>
        <dbReference type="Google" id="ProtNLM"/>
    </source>
</evidence>
<accession>A0A4Q9GUD6</accession>
<sequence length="184" mass="18861">MMRTLVRMIVTIVAAGALLVGVALPAAAHGGAIHLQVVTDGAGGVSVTPTFERDGHPVEELVDPVLTATSASGKKVGPVQLVSSAEGVGVWVTESPVLEEGTWIVTVEVTTPSAATASTEIVVAPLAEPIVGEQVVPVAPDATPPMFPWVLTISALLVVTALVLLALRLRRRATTRAAGELVSR</sequence>
<dbReference type="RefSeq" id="WP_130983018.1">
    <property type="nucleotide sequence ID" value="NZ_SISG01000002.1"/>
</dbReference>
<organism evidence="3 4">
    <name type="scientific">Glaciihabitans arcticus</name>
    <dbReference type="NCBI Taxonomy" id="2668039"/>
    <lineage>
        <taxon>Bacteria</taxon>
        <taxon>Bacillati</taxon>
        <taxon>Actinomycetota</taxon>
        <taxon>Actinomycetes</taxon>
        <taxon>Micrococcales</taxon>
        <taxon>Microbacteriaceae</taxon>
        <taxon>Glaciihabitans</taxon>
    </lineage>
</organism>
<evidence type="ECO:0000313" key="4">
    <source>
        <dbReference type="Proteomes" id="UP000294194"/>
    </source>
</evidence>
<dbReference type="Proteomes" id="UP000294194">
    <property type="component" value="Unassembled WGS sequence"/>
</dbReference>
<protein>
    <recommendedName>
        <fullName evidence="5">CopC domain-containing protein</fullName>
    </recommendedName>
</protein>
<keyword evidence="1" id="KW-1133">Transmembrane helix</keyword>
<reference evidence="4" key="1">
    <citation type="submission" date="2019-02" db="EMBL/GenBank/DDBJ databases">
        <title>Glaciihabitans arcticus sp. nov., a psychrotolerant bacterium isolated from polar soil.</title>
        <authorList>
            <person name="Dahal R.H."/>
        </authorList>
    </citation>
    <scope>NUCLEOTIDE SEQUENCE [LARGE SCALE GENOMIC DNA]</scope>
    <source>
        <strain evidence="4">RP-3-7</strain>
    </source>
</reference>
<gene>
    <name evidence="3" type="ORF">EYE40_14670</name>
</gene>
<proteinExistence type="predicted"/>
<feature type="transmembrane region" description="Helical" evidence="1">
    <location>
        <begin position="146"/>
        <end position="167"/>
    </location>
</feature>
<keyword evidence="2" id="KW-0732">Signal</keyword>
<evidence type="ECO:0000256" key="2">
    <source>
        <dbReference type="SAM" id="SignalP"/>
    </source>
</evidence>
<dbReference type="EMBL" id="SISG01000002">
    <property type="protein sequence ID" value="TBN55447.1"/>
    <property type="molecule type" value="Genomic_DNA"/>
</dbReference>
<feature type="signal peptide" evidence="2">
    <location>
        <begin position="1"/>
        <end position="28"/>
    </location>
</feature>
<keyword evidence="1" id="KW-0472">Membrane</keyword>
<evidence type="ECO:0000313" key="3">
    <source>
        <dbReference type="EMBL" id="TBN55447.1"/>
    </source>
</evidence>
<dbReference type="AlphaFoldDB" id="A0A4Q9GUD6"/>